<dbReference type="InterPro" id="IPR058330">
    <property type="entry name" value="DUF8017"/>
</dbReference>
<reference evidence="4 5" key="1">
    <citation type="submission" date="2020-05" db="EMBL/GenBank/DDBJ databases">
        <authorList>
            <person name="Li K."/>
        </authorList>
    </citation>
    <scope>NUCLEOTIDE SEQUENCE [LARGE SCALE GENOMIC DNA]</scope>
    <source>
        <strain evidence="5">jing01</strain>
    </source>
</reference>
<keyword evidence="2" id="KW-0812">Transmembrane</keyword>
<feature type="transmembrane region" description="Helical" evidence="2">
    <location>
        <begin position="96"/>
        <end position="117"/>
    </location>
</feature>
<dbReference type="AlphaFoldDB" id="A0A6M4PPU1"/>
<dbReference type="SUPFAM" id="SSF81995">
    <property type="entry name" value="beta-sandwich domain of Sec23/24"/>
    <property type="match status" value="1"/>
</dbReference>
<evidence type="ECO:0000259" key="3">
    <source>
        <dbReference type="Pfam" id="PF26056"/>
    </source>
</evidence>
<feature type="compositionally biased region" description="Pro residues" evidence="1">
    <location>
        <begin position="76"/>
        <end position="87"/>
    </location>
</feature>
<dbReference type="EMBL" id="CP053189">
    <property type="protein sequence ID" value="QJS13145.1"/>
    <property type="molecule type" value="Genomic_DNA"/>
</dbReference>
<sequence>MWPDQQPPGGAPNPQQNQQNNPYQQPGYQQPNPYQQPGYQQYPQAGAHGQQPQAGPYGQQPQAGPYGQQPQWGQPGQPPGAPVPQPPRGGDGRTRLVAIVAATAVVVTAAVTGYLVLGGSKDDEADDGKGGQRTNASPTATGAASPTASATGDPRGNETEKPTVAGWKVVVNPKYGTAFDVPADWEVERPGVFSFFEDEKKGDGSAYIGFSGTTFLKPDYCTSEDNGTKESHALAAGGTKGENGAKDTASIARGDSATFAFGGYTDQSDAAKKYLRIGKAKAFTTASGVKGSVATSYVTGVPKKNKCDTDGKATTFAFKNSTGSFVSWTFYGAKGVKDEVPDATMNKILSTVRLHGDPITD</sequence>
<feature type="region of interest" description="Disordered" evidence="1">
    <location>
        <begin position="1"/>
        <end position="92"/>
    </location>
</feature>
<gene>
    <name evidence="4" type="ORF">HKX69_29640</name>
</gene>
<dbReference type="Proteomes" id="UP000502641">
    <property type="component" value="Chromosome"/>
</dbReference>
<feature type="compositionally biased region" description="Low complexity" evidence="1">
    <location>
        <begin position="136"/>
        <end position="152"/>
    </location>
</feature>
<evidence type="ECO:0000313" key="4">
    <source>
        <dbReference type="EMBL" id="QJS13145.1"/>
    </source>
</evidence>
<evidence type="ECO:0000313" key="5">
    <source>
        <dbReference type="Proteomes" id="UP000502641"/>
    </source>
</evidence>
<dbReference type="RefSeq" id="WP_171158411.1">
    <property type="nucleotide sequence ID" value="NZ_CP053189.1"/>
</dbReference>
<feature type="region of interest" description="Disordered" evidence="1">
    <location>
        <begin position="118"/>
        <end position="164"/>
    </location>
</feature>
<name>A0A6M4PPU1_9ACTN</name>
<keyword evidence="2" id="KW-0472">Membrane</keyword>
<feature type="compositionally biased region" description="Pro residues" evidence="1">
    <location>
        <begin position="1"/>
        <end position="11"/>
    </location>
</feature>
<feature type="region of interest" description="Disordered" evidence="1">
    <location>
        <begin position="226"/>
        <end position="247"/>
    </location>
</feature>
<evidence type="ECO:0000256" key="2">
    <source>
        <dbReference type="SAM" id="Phobius"/>
    </source>
</evidence>
<feature type="domain" description="DUF8017" evidence="3">
    <location>
        <begin position="160"/>
        <end position="356"/>
    </location>
</feature>
<proteinExistence type="predicted"/>
<dbReference type="Pfam" id="PF26056">
    <property type="entry name" value="DUF8017"/>
    <property type="match status" value="1"/>
</dbReference>
<accession>A0A6M4PPU1</accession>
<protein>
    <recommendedName>
        <fullName evidence="3">DUF8017 domain-containing protein</fullName>
    </recommendedName>
</protein>
<evidence type="ECO:0000256" key="1">
    <source>
        <dbReference type="SAM" id="MobiDB-lite"/>
    </source>
</evidence>
<organism evidence="4 5">
    <name type="scientific">Streptomyces argyrophylli</name>
    <dbReference type="NCBI Taxonomy" id="2726118"/>
    <lineage>
        <taxon>Bacteria</taxon>
        <taxon>Bacillati</taxon>
        <taxon>Actinomycetota</taxon>
        <taxon>Actinomycetes</taxon>
        <taxon>Kitasatosporales</taxon>
        <taxon>Streptomycetaceae</taxon>
        <taxon>Streptomyces</taxon>
    </lineage>
</organism>
<keyword evidence="5" id="KW-1185">Reference proteome</keyword>
<feature type="compositionally biased region" description="Low complexity" evidence="1">
    <location>
        <begin position="12"/>
        <end position="75"/>
    </location>
</feature>
<dbReference type="KEGG" id="sarg:HKX69_29640"/>
<keyword evidence="2" id="KW-1133">Transmembrane helix</keyword>